<feature type="compositionally biased region" description="Polar residues" evidence="1">
    <location>
        <begin position="196"/>
        <end position="211"/>
    </location>
</feature>
<feature type="region of interest" description="Disordered" evidence="1">
    <location>
        <begin position="195"/>
        <end position="223"/>
    </location>
</feature>
<keyword evidence="3" id="KW-1185">Reference proteome</keyword>
<name>A0A6A6CHL8_ZASCE</name>
<protein>
    <recommendedName>
        <fullName evidence="4">Fungal N-terminal domain-containing protein</fullName>
    </recommendedName>
</protein>
<dbReference type="EMBL" id="ML993599">
    <property type="protein sequence ID" value="KAF2165670.1"/>
    <property type="molecule type" value="Genomic_DNA"/>
</dbReference>
<sequence>MAEAVIGVVSAGAGLLSLAIQLGESIQKLKSFHARVKNAPTMLADLILELESMGLSLDIVERYKSQDTIEAGLVAHCLARCRTTTERIQNIVDRIHDIGTKRARLAKFYVAVKDPEIMRLLQELGQARGSLAMSLLMFYSERQHQCSEVQNEILQRLVTQLNNFLAQPQASGVPPATVSHLSSFCSRGRDLKEAQSDTNFASRQESCSSDPDQTRNRHHTKGKRASEEILATIRLPKLLFSQAWSVSVVRTSIGFAVNLCPYMGRDPWSEIFLRCATGNTRAVQRLIGEGQASLRDVSEGSVFLQPRTIMHNASFDLLQQFSMAMSIYFSGCGKNTEAKGSTQMLWYTH</sequence>
<evidence type="ECO:0000313" key="2">
    <source>
        <dbReference type="EMBL" id="KAF2165670.1"/>
    </source>
</evidence>
<dbReference type="OrthoDB" id="3200163at2759"/>
<dbReference type="GeneID" id="54560296"/>
<organism evidence="2 3">
    <name type="scientific">Zasmidium cellare ATCC 36951</name>
    <dbReference type="NCBI Taxonomy" id="1080233"/>
    <lineage>
        <taxon>Eukaryota</taxon>
        <taxon>Fungi</taxon>
        <taxon>Dikarya</taxon>
        <taxon>Ascomycota</taxon>
        <taxon>Pezizomycotina</taxon>
        <taxon>Dothideomycetes</taxon>
        <taxon>Dothideomycetidae</taxon>
        <taxon>Mycosphaerellales</taxon>
        <taxon>Mycosphaerellaceae</taxon>
        <taxon>Zasmidium</taxon>
    </lineage>
</organism>
<accession>A0A6A6CHL8</accession>
<dbReference type="RefSeq" id="XP_033666559.1">
    <property type="nucleotide sequence ID" value="XM_033807024.1"/>
</dbReference>
<evidence type="ECO:0000256" key="1">
    <source>
        <dbReference type="SAM" id="MobiDB-lite"/>
    </source>
</evidence>
<proteinExistence type="predicted"/>
<dbReference type="AlphaFoldDB" id="A0A6A6CHL8"/>
<dbReference type="Proteomes" id="UP000799537">
    <property type="component" value="Unassembled WGS sequence"/>
</dbReference>
<gene>
    <name evidence="2" type="ORF">M409DRAFT_23960</name>
</gene>
<reference evidence="2" key="1">
    <citation type="journal article" date="2020" name="Stud. Mycol.">
        <title>101 Dothideomycetes genomes: a test case for predicting lifestyles and emergence of pathogens.</title>
        <authorList>
            <person name="Haridas S."/>
            <person name="Albert R."/>
            <person name="Binder M."/>
            <person name="Bloem J."/>
            <person name="Labutti K."/>
            <person name="Salamov A."/>
            <person name="Andreopoulos B."/>
            <person name="Baker S."/>
            <person name="Barry K."/>
            <person name="Bills G."/>
            <person name="Bluhm B."/>
            <person name="Cannon C."/>
            <person name="Castanera R."/>
            <person name="Culley D."/>
            <person name="Daum C."/>
            <person name="Ezra D."/>
            <person name="Gonzalez J."/>
            <person name="Henrissat B."/>
            <person name="Kuo A."/>
            <person name="Liang C."/>
            <person name="Lipzen A."/>
            <person name="Lutzoni F."/>
            <person name="Magnuson J."/>
            <person name="Mondo S."/>
            <person name="Nolan M."/>
            <person name="Ohm R."/>
            <person name="Pangilinan J."/>
            <person name="Park H.-J."/>
            <person name="Ramirez L."/>
            <person name="Alfaro M."/>
            <person name="Sun H."/>
            <person name="Tritt A."/>
            <person name="Yoshinaga Y."/>
            <person name="Zwiers L.-H."/>
            <person name="Turgeon B."/>
            <person name="Goodwin S."/>
            <person name="Spatafora J."/>
            <person name="Crous P."/>
            <person name="Grigoriev I."/>
        </authorList>
    </citation>
    <scope>NUCLEOTIDE SEQUENCE</scope>
    <source>
        <strain evidence="2">ATCC 36951</strain>
    </source>
</reference>
<evidence type="ECO:0000313" key="3">
    <source>
        <dbReference type="Proteomes" id="UP000799537"/>
    </source>
</evidence>
<evidence type="ECO:0008006" key="4">
    <source>
        <dbReference type="Google" id="ProtNLM"/>
    </source>
</evidence>